<sequence length="137" mass="16386">MDSMECYALQNNYTLIVVYSEDFGEICEQKDITFQRHCITAHILRTNNFSWVLFVDGDIGIVNEKIRLEKYIKEDAHIIFYERFFNFEVMAGTYFARKSTFSLIFLRGWADYEFRLPKNFHGRDNGALHRKTHHLNE</sequence>
<organism evidence="1 2">
    <name type="scientific">Cylicocyclus nassatus</name>
    <name type="common">Nematode worm</name>
    <dbReference type="NCBI Taxonomy" id="53992"/>
    <lineage>
        <taxon>Eukaryota</taxon>
        <taxon>Metazoa</taxon>
        <taxon>Ecdysozoa</taxon>
        <taxon>Nematoda</taxon>
        <taxon>Chromadorea</taxon>
        <taxon>Rhabditida</taxon>
        <taxon>Rhabditina</taxon>
        <taxon>Rhabditomorpha</taxon>
        <taxon>Strongyloidea</taxon>
        <taxon>Strongylidae</taxon>
        <taxon>Cylicocyclus</taxon>
    </lineage>
</organism>
<protein>
    <submittedName>
        <fullName evidence="1">Uncharacterized protein</fullName>
    </submittedName>
</protein>
<dbReference type="InterPro" id="IPR004988">
    <property type="entry name" value="DUF273"/>
</dbReference>
<reference evidence="1" key="1">
    <citation type="submission" date="2023-07" db="EMBL/GenBank/DDBJ databases">
        <authorList>
            <consortium name="CYATHOMIX"/>
        </authorList>
    </citation>
    <scope>NUCLEOTIDE SEQUENCE</scope>
    <source>
        <strain evidence="1">N/A</strain>
    </source>
</reference>
<comment type="caution">
    <text evidence="1">The sequence shown here is derived from an EMBL/GenBank/DDBJ whole genome shotgun (WGS) entry which is preliminary data.</text>
</comment>
<dbReference type="Pfam" id="PF03314">
    <property type="entry name" value="DUF273"/>
    <property type="match status" value="1"/>
</dbReference>
<gene>
    <name evidence="1" type="ORF">CYNAS_LOCUS3112</name>
</gene>
<proteinExistence type="predicted"/>
<accession>A0AA36GG90</accession>
<dbReference type="PANTHER" id="PTHR31562:SF2">
    <property type="entry name" value="NUCLEOTIDE-DIPHOSPHO-SUGAR TRANSFERASE"/>
    <property type="match status" value="1"/>
</dbReference>
<dbReference type="Proteomes" id="UP001176961">
    <property type="component" value="Unassembled WGS sequence"/>
</dbReference>
<evidence type="ECO:0000313" key="1">
    <source>
        <dbReference type="EMBL" id="CAJ0591129.1"/>
    </source>
</evidence>
<dbReference type="PANTHER" id="PTHR31562">
    <property type="entry name" value="PROTEIN CBG18972"/>
    <property type="match status" value="1"/>
</dbReference>
<name>A0AA36GG90_CYLNA</name>
<keyword evidence="2" id="KW-1185">Reference proteome</keyword>
<evidence type="ECO:0000313" key="2">
    <source>
        <dbReference type="Proteomes" id="UP001176961"/>
    </source>
</evidence>
<dbReference type="EMBL" id="CATQJL010000001">
    <property type="protein sequence ID" value="CAJ0591129.1"/>
    <property type="molecule type" value="Genomic_DNA"/>
</dbReference>
<dbReference type="AlphaFoldDB" id="A0AA36GG90"/>
<dbReference type="Gene3D" id="3.90.550.10">
    <property type="entry name" value="Spore Coat Polysaccharide Biosynthesis Protein SpsA, Chain A"/>
    <property type="match status" value="1"/>
</dbReference>
<dbReference type="InterPro" id="IPR029044">
    <property type="entry name" value="Nucleotide-diphossugar_trans"/>
</dbReference>